<evidence type="ECO:0000256" key="1">
    <source>
        <dbReference type="SAM" id="SignalP"/>
    </source>
</evidence>
<dbReference type="InterPro" id="IPR006311">
    <property type="entry name" value="TAT_signal"/>
</dbReference>
<feature type="chain" id="PRO_5038009129" description="Secreted protein" evidence="1">
    <location>
        <begin position="37"/>
        <end position="128"/>
    </location>
</feature>
<dbReference type="Proteomes" id="UP000606194">
    <property type="component" value="Unassembled WGS sequence"/>
</dbReference>
<gene>
    <name evidence="2" type="ORF">GCM10010269_60350</name>
</gene>
<dbReference type="AlphaFoldDB" id="A0A918G1V8"/>
<accession>A0A918G1V8</accession>
<feature type="signal peptide" evidence="1">
    <location>
        <begin position="1"/>
        <end position="36"/>
    </location>
</feature>
<keyword evidence="1" id="KW-0732">Signal</keyword>
<evidence type="ECO:0000313" key="3">
    <source>
        <dbReference type="Proteomes" id="UP000606194"/>
    </source>
</evidence>
<protein>
    <recommendedName>
        <fullName evidence="4">Secreted protein</fullName>
    </recommendedName>
</protein>
<organism evidence="2 3">
    <name type="scientific">Streptomyces humidus</name>
    <dbReference type="NCBI Taxonomy" id="52259"/>
    <lineage>
        <taxon>Bacteria</taxon>
        <taxon>Bacillati</taxon>
        <taxon>Actinomycetota</taxon>
        <taxon>Actinomycetes</taxon>
        <taxon>Kitasatosporales</taxon>
        <taxon>Streptomycetaceae</taxon>
        <taxon>Streptomyces</taxon>
    </lineage>
</organism>
<reference evidence="2" key="2">
    <citation type="submission" date="2020-09" db="EMBL/GenBank/DDBJ databases">
        <authorList>
            <person name="Sun Q."/>
            <person name="Ohkuma M."/>
        </authorList>
    </citation>
    <scope>NUCLEOTIDE SEQUENCE</scope>
    <source>
        <strain evidence="2">JCM 4386</strain>
    </source>
</reference>
<keyword evidence="3" id="KW-1185">Reference proteome</keyword>
<evidence type="ECO:0000313" key="2">
    <source>
        <dbReference type="EMBL" id="GGS12999.1"/>
    </source>
</evidence>
<sequence length="128" mass="13108">MIKKPSSRKRHVLGTVLAAVGLAGTALVVTAPTASAGSTGTLACNQNWSISSAQGYANGQWCDGNTRVTGTVHDTKADGRCPFVRGYLSGGGYHDSAWAGPKGDSSPVNLSAPSGRTFTSVAMNYITC</sequence>
<dbReference type="RefSeq" id="WP_190152499.1">
    <property type="nucleotide sequence ID" value="NZ_BMTL01000029.1"/>
</dbReference>
<dbReference type="EMBL" id="BMTL01000029">
    <property type="protein sequence ID" value="GGS12999.1"/>
    <property type="molecule type" value="Genomic_DNA"/>
</dbReference>
<evidence type="ECO:0008006" key="4">
    <source>
        <dbReference type="Google" id="ProtNLM"/>
    </source>
</evidence>
<name>A0A918G1V8_9ACTN</name>
<reference evidence="2" key="1">
    <citation type="journal article" date="2014" name="Int. J. Syst. Evol. Microbiol.">
        <title>Complete genome sequence of Corynebacterium casei LMG S-19264T (=DSM 44701T), isolated from a smear-ripened cheese.</title>
        <authorList>
            <consortium name="US DOE Joint Genome Institute (JGI-PGF)"/>
            <person name="Walter F."/>
            <person name="Albersmeier A."/>
            <person name="Kalinowski J."/>
            <person name="Ruckert C."/>
        </authorList>
    </citation>
    <scope>NUCLEOTIDE SEQUENCE</scope>
    <source>
        <strain evidence="2">JCM 4386</strain>
    </source>
</reference>
<proteinExistence type="predicted"/>
<dbReference type="PROSITE" id="PS51318">
    <property type="entry name" value="TAT"/>
    <property type="match status" value="1"/>
</dbReference>
<comment type="caution">
    <text evidence="2">The sequence shown here is derived from an EMBL/GenBank/DDBJ whole genome shotgun (WGS) entry which is preliminary data.</text>
</comment>